<protein>
    <submittedName>
        <fullName evidence="4">ADP-heptose:LPS heptosyltransferase</fullName>
    </submittedName>
</protein>
<dbReference type="CDD" id="cd03789">
    <property type="entry name" value="GT9_LPS_heptosyltransferase"/>
    <property type="match status" value="1"/>
</dbReference>
<dbReference type="InterPro" id="IPR002201">
    <property type="entry name" value="Glyco_trans_9"/>
</dbReference>
<dbReference type="AlphaFoldDB" id="A0A4R1JNH1"/>
<dbReference type="PANTHER" id="PTHR30160">
    <property type="entry name" value="TETRAACYLDISACCHARIDE 4'-KINASE-RELATED"/>
    <property type="match status" value="1"/>
</dbReference>
<gene>
    <name evidence="4" type="ORF">EV690_2169</name>
</gene>
<dbReference type="Gene3D" id="3.40.50.2000">
    <property type="entry name" value="Glycogen Phosphorylase B"/>
    <property type="match status" value="2"/>
</dbReference>
<evidence type="ECO:0000256" key="3">
    <source>
        <dbReference type="SAM" id="MobiDB-lite"/>
    </source>
</evidence>
<keyword evidence="2 4" id="KW-0808">Transferase</keyword>
<feature type="region of interest" description="Disordered" evidence="3">
    <location>
        <begin position="378"/>
        <end position="397"/>
    </location>
</feature>
<evidence type="ECO:0000313" key="4">
    <source>
        <dbReference type="EMBL" id="TCK52069.1"/>
    </source>
</evidence>
<dbReference type="Pfam" id="PF01075">
    <property type="entry name" value="Glyco_transf_9"/>
    <property type="match status" value="1"/>
</dbReference>
<dbReference type="EMBL" id="SMGD01000013">
    <property type="protein sequence ID" value="TCK52069.1"/>
    <property type="molecule type" value="Genomic_DNA"/>
</dbReference>
<dbReference type="GO" id="GO:0005829">
    <property type="term" value="C:cytosol"/>
    <property type="evidence" value="ECO:0007669"/>
    <property type="project" value="TreeGrafter"/>
</dbReference>
<evidence type="ECO:0000313" key="5">
    <source>
        <dbReference type="Proteomes" id="UP000295565"/>
    </source>
</evidence>
<accession>A0A4R1JNH1</accession>
<evidence type="ECO:0000256" key="2">
    <source>
        <dbReference type="ARBA" id="ARBA00022679"/>
    </source>
</evidence>
<organism evidence="4 5">
    <name type="scientific">Celerinatantimonas diazotrophica</name>
    <dbReference type="NCBI Taxonomy" id="412034"/>
    <lineage>
        <taxon>Bacteria</taxon>
        <taxon>Pseudomonadati</taxon>
        <taxon>Pseudomonadota</taxon>
        <taxon>Gammaproteobacteria</taxon>
        <taxon>Celerinatantimonadaceae</taxon>
        <taxon>Celerinatantimonas</taxon>
    </lineage>
</organism>
<keyword evidence="5" id="KW-1185">Reference proteome</keyword>
<dbReference type="InterPro" id="IPR051199">
    <property type="entry name" value="LPS_LOS_Heptosyltrfase"/>
</dbReference>
<dbReference type="OrthoDB" id="9781892at2"/>
<dbReference type="RefSeq" id="WP_131912971.1">
    <property type="nucleotide sequence ID" value="NZ_SMGD01000013.1"/>
</dbReference>
<dbReference type="SUPFAM" id="SSF53756">
    <property type="entry name" value="UDP-Glycosyltransferase/glycogen phosphorylase"/>
    <property type="match status" value="1"/>
</dbReference>
<dbReference type="Proteomes" id="UP000295565">
    <property type="component" value="Unassembled WGS sequence"/>
</dbReference>
<evidence type="ECO:0000256" key="1">
    <source>
        <dbReference type="ARBA" id="ARBA00022676"/>
    </source>
</evidence>
<name>A0A4R1JNH1_9GAMM</name>
<proteinExistence type="predicted"/>
<dbReference type="GO" id="GO:0008713">
    <property type="term" value="F:ADP-heptose-lipopolysaccharide heptosyltransferase activity"/>
    <property type="evidence" value="ECO:0007669"/>
    <property type="project" value="TreeGrafter"/>
</dbReference>
<comment type="caution">
    <text evidence="4">The sequence shown here is derived from an EMBL/GenBank/DDBJ whole genome shotgun (WGS) entry which is preliminary data.</text>
</comment>
<keyword evidence="1" id="KW-0328">Glycosyltransferase</keyword>
<sequence length="397" mass="45289">MTSSRWLKIFDKTQIKNFSRKVDHSRKKIMQPLIGLLLQLIKKRNTQTQLLDKEQIKSIAIIRSNRRIGNTVFLLPFVNQIKTTFPNAQITLILKEPWQRQIFAHLGIHQFRFSQFRLKNLRLCFQSLWALRKDSYDLALVPCGSSQDSIICALLNAKNKIAYENARYREAYTHTVPSQNTFGHAALQCLNLIPQLYEFAAPIGNYQMTLSDSEKAKGLSSRRAYNVDTKQLCIAFFRGARGQKQLTDDTWRKILDQFTQASTLPIQWIEVMAPDMSEPLFNDSSIYRAKGLRELAGFLKYNDAFISCDTGPLHLADAVDSRCIGLYTHTNPVVYGLLNEKSIYIRNITDFNAAAILQKVMSERPALNSSVALLTHHSTESQSETELPLSLETAQPL</sequence>
<dbReference type="GO" id="GO:0009244">
    <property type="term" value="P:lipopolysaccharide core region biosynthetic process"/>
    <property type="evidence" value="ECO:0007669"/>
    <property type="project" value="TreeGrafter"/>
</dbReference>
<reference evidence="4 5" key="1">
    <citation type="submission" date="2019-03" db="EMBL/GenBank/DDBJ databases">
        <title>Genomic Encyclopedia of Type Strains, Phase IV (KMG-IV): sequencing the most valuable type-strain genomes for metagenomic binning, comparative biology and taxonomic classification.</title>
        <authorList>
            <person name="Goeker M."/>
        </authorList>
    </citation>
    <scope>NUCLEOTIDE SEQUENCE [LARGE SCALE GENOMIC DNA]</scope>
    <source>
        <strain evidence="4 5">DSM 18577</strain>
    </source>
</reference>